<dbReference type="PANTHER" id="PTHR22807">
    <property type="entry name" value="NOP2 YEAST -RELATED NOL1/NOP2/FMU SUN DOMAIN-CONTAINING"/>
    <property type="match status" value="1"/>
</dbReference>
<keyword evidence="8" id="KW-1185">Reference proteome</keyword>
<comment type="caution">
    <text evidence="5">Lacks conserved residue(s) required for the propagation of feature annotation.</text>
</comment>
<evidence type="ECO:0000259" key="6">
    <source>
        <dbReference type="PROSITE" id="PS51686"/>
    </source>
</evidence>
<dbReference type="GO" id="GO:0008173">
    <property type="term" value="F:RNA methyltransferase activity"/>
    <property type="evidence" value="ECO:0007669"/>
    <property type="project" value="InterPro"/>
</dbReference>
<reference evidence="7 8" key="1">
    <citation type="submission" date="2019-09" db="EMBL/GenBank/DDBJ databases">
        <title>Salinarimonas rosea gen. nov., sp. nov., a new member of the a-2 subgroup of the Proteobacteria.</title>
        <authorList>
            <person name="Liu J."/>
        </authorList>
    </citation>
    <scope>NUCLEOTIDE SEQUENCE [LARGE SCALE GENOMIC DNA]</scope>
    <source>
        <strain evidence="7 8">BN140002</strain>
    </source>
</reference>
<evidence type="ECO:0000256" key="2">
    <source>
        <dbReference type="ARBA" id="ARBA00022679"/>
    </source>
</evidence>
<evidence type="ECO:0000313" key="7">
    <source>
        <dbReference type="EMBL" id="KAA2237022.1"/>
    </source>
</evidence>
<dbReference type="PRINTS" id="PR02008">
    <property type="entry name" value="RCMTFAMILY"/>
</dbReference>
<feature type="domain" description="SAM-dependent MTase RsmB/NOP-type" evidence="6">
    <location>
        <begin position="145"/>
        <end position="430"/>
    </location>
</feature>
<gene>
    <name evidence="7" type="ORF">F0L46_12190</name>
</gene>
<dbReference type="InterPro" id="IPR023267">
    <property type="entry name" value="RCMT"/>
</dbReference>
<keyword evidence="3 5" id="KW-0949">S-adenosyl-L-methionine</keyword>
<sequence>MIPAARISAAIEVLADIETRRRPASDALKDWGLSHRFAGSKDRAAIASLVYDALRRKASASWLMGETTPRATLLGTLRTLRGLDVNAIAALCSGDRFAPEPLTAAERERLEAASLDGAPAHVAGDFPDWVEPSLRRLLGDNVIPEMTAMASRAPLDIRVNTLKAEREEAHQALVHLDMIETPLSPLGLRVPPGPDGRGPAVQAEPEFVKGWVEIQDEGSQIAAMLSGVESHEQVVDLCAGGGGKTLALAALMGNGGQIYATDSDARRLAPIHDRLQRAGVRNVQVRTPRGRNDDPVDDLDGRMGCVLVDAPCTGSGTWRRNPDTKWRVRPNSLESRLKEQQIVLDRASRLVRPGGRIVYITCSLLPEENDDALAAFLERNPGFTVVPPGDVAARGPEGFAERVRLTERGVQMTPLKTGTDGFFVSVLKRG</sequence>
<dbReference type="CDD" id="cd02440">
    <property type="entry name" value="AdoMet_MTases"/>
    <property type="match status" value="1"/>
</dbReference>
<dbReference type="Proteomes" id="UP000323142">
    <property type="component" value="Unassembled WGS sequence"/>
</dbReference>
<organism evidence="7 8">
    <name type="scientific">Salinarimonas soli</name>
    <dbReference type="NCBI Taxonomy" id="1638099"/>
    <lineage>
        <taxon>Bacteria</taxon>
        <taxon>Pseudomonadati</taxon>
        <taxon>Pseudomonadota</taxon>
        <taxon>Alphaproteobacteria</taxon>
        <taxon>Hyphomicrobiales</taxon>
        <taxon>Salinarimonadaceae</taxon>
        <taxon>Salinarimonas</taxon>
    </lineage>
</organism>
<dbReference type="EMBL" id="VUOA01000021">
    <property type="protein sequence ID" value="KAA2237022.1"/>
    <property type="molecule type" value="Genomic_DNA"/>
</dbReference>
<comment type="caution">
    <text evidence="7">The sequence shown here is derived from an EMBL/GenBank/DDBJ whole genome shotgun (WGS) entry which is preliminary data.</text>
</comment>
<dbReference type="PANTHER" id="PTHR22807:SF53">
    <property type="entry name" value="RIBOSOMAL RNA SMALL SUBUNIT METHYLTRANSFERASE B-RELATED"/>
    <property type="match status" value="1"/>
</dbReference>
<evidence type="ECO:0000313" key="8">
    <source>
        <dbReference type="Proteomes" id="UP000323142"/>
    </source>
</evidence>
<evidence type="ECO:0000256" key="4">
    <source>
        <dbReference type="ARBA" id="ARBA00022884"/>
    </source>
</evidence>
<accession>A0A5B2VF66</accession>
<evidence type="ECO:0000256" key="1">
    <source>
        <dbReference type="ARBA" id="ARBA00022603"/>
    </source>
</evidence>
<feature type="active site" description="Nucleophile" evidence="5">
    <location>
        <position position="362"/>
    </location>
</feature>
<protein>
    <submittedName>
        <fullName evidence="7">RsmB/NOP family class I SAM-dependent RNA methyltransferase</fullName>
    </submittedName>
</protein>
<reference evidence="7 8" key="2">
    <citation type="submission" date="2019-09" db="EMBL/GenBank/DDBJ databases">
        <authorList>
            <person name="Jin C."/>
        </authorList>
    </citation>
    <scope>NUCLEOTIDE SEQUENCE [LARGE SCALE GENOMIC DNA]</scope>
    <source>
        <strain evidence="7 8">BN140002</strain>
    </source>
</reference>
<keyword evidence="4 5" id="KW-0694">RNA-binding</keyword>
<dbReference type="InterPro" id="IPR049560">
    <property type="entry name" value="MeTrfase_RsmB-F_NOP2_cat"/>
</dbReference>
<dbReference type="PROSITE" id="PS51686">
    <property type="entry name" value="SAM_MT_RSMB_NOP"/>
    <property type="match status" value="1"/>
</dbReference>
<dbReference type="GO" id="GO:0001510">
    <property type="term" value="P:RNA methylation"/>
    <property type="evidence" value="ECO:0007669"/>
    <property type="project" value="InterPro"/>
</dbReference>
<dbReference type="Gene3D" id="3.40.50.150">
    <property type="entry name" value="Vaccinia Virus protein VP39"/>
    <property type="match status" value="1"/>
</dbReference>
<dbReference type="OrthoDB" id="9810297at2"/>
<dbReference type="InterPro" id="IPR001678">
    <property type="entry name" value="MeTrfase_RsmB-F_NOP2_dom"/>
</dbReference>
<dbReference type="InterPro" id="IPR029063">
    <property type="entry name" value="SAM-dependent_MTases_sf"/>
</dbReference>
<evidence type="ECO:0000256" key="3">
    <source>
        <dbReference type="ARBA" id="ARBA00022691"/>
    </source>
</evidence>
<keyword evidence="2 5" id="KW-0808">Transferase</keyword>
<feature type="binding site" evidence="5">
    <location>
        <position position="309"/>
    </location>
    <ligand>
        <name>S-adenosyl-L-methionine</name>
        <dbReference type="ChEBI" id="CHEBI:59789"/>
    </ligand>
</feature>
<dbReference type="Pfam" id="PF01189">
    <property type="entry name" value="Methyltr_RsmB-F"/>
    <property type="match status" value="1"/>
</dbReference>
<dbReference type="SUPFAM" id="SSF53335">
    <property type="entry name" value="S-adenosyl-L-methionine-dependent methyltransferases"/>
    <property type="match status" value="1"/>
</dbReference>
<dbReference type="RefSeq" id="WP_149817860.1">
    <property type="nucleotide sequence ID" value="NZ_VUOA01000021.1"/>
</dbReference>
<feature type="binding site" evidence="5">
    <location>
        <position position="262"/>
    </location>
    <ligand>
        <name>S-adenosyl-L-methionine</name>
        <dbReference type="ChEBI" id="CHEBI:59789"/>
    </ligand>
</feature>
<name>A0A5B2VF66_9HYPH</name>
<evidence type="ECO:0000256" key="5">
    <source>
        <dbReference type="PROSITE-ProRule" id="PRU01023"/>
    </source>
</evidence>
<keyword evidence="1 5" id="KW-0489">Methyltransferase</keyword>
<comment type="similarity">
    <text evidence="5">Belongs to the class I-like SAM-binding methyltransferase superfamily. RsmB/NOP family.</text>
</comment>
<dbReference type="AlphaFoldDB" id="A0A5B2VF66"/>
<proteinExistence type="inferred from homology"/>
<dbReference type="GO" id="GO:0003723">
    <property type="term" value="F:RNA binding"/>
    <property type="evidence" value="ECO:0007669"/>
    <property type="project" value="UniProtKB-UniRule"/>
</dbReference>